<dbReference type="GO" id="GO:0004355">
    <property type="term" value="F:glutamate synthase (NADPH) activity"/>
    <property type="evidence" value="ECO:0007669"/>
    <property type="project" value="UniProtKB-EC"/>
</dbReference>
<name>A0A3G1A647_9CREN</name>
<sequence>MPVKDRVEMRKLPVEKRIRSFEEVALGYTEEEAIQEAKRCLQCPPRPCVQGCPVGIEIPRFIKKIAEGDFLSAYKIIKERNAIPAVTGRVCPQEHQCEGACVLNKLKKPTAIGALERFVADWALKEGVAKELADEEIANRPSNGNIKVAVVGSGPAGITVAADLAKLGYEVTIFEALHKPGGVLMYGIPEFRLPKKIVEYEIDYLKRLGVDIETNVLIGRTYTIKDLLEDGYRAVFLGTGAGTPKFPGIPGETLVNIYSANEFLTRVNLMKAYLFPQYDTPIKIGKRVAVIGGGNVAMDAARTAVRLGAEEVYILYRRTEEEMPARREEVINAKEEGVKFQLLTQPIRFIGNKDDILTGIECIRMQLGEPDATGRRKPIPVPGSEFIFEADTAIIAIGAHPNPLIARTTPEIKVDEEGRVITDSELRTSMKRVYAAGDIVLGEATVIQAMGTGRRASQTIHRDISEGRI</sequence>
<reference evidence="4" key="1">
    <citation type="book" date="2010" name="EXTREMOPHILES" publisher="0:0-0">
        <title>Complete genome sequences of ten hyperthermophilic archaea reveal their metabolic capabilities and possible ecological roles.</title>
        <editorList>
            <person name="?"/>
        </editorList>
        <authorList>
            <person name="Ravin N.V."/>
            <person name="Mardanov A.V."/>
            <person name="Bonch-Osmolovskaya E.A."/>
            <person name="Skryabin K.G."/>
        </authorList>
    </citation>
    <scope>NUCLEOTIDE SEQUENCE [LARGE SCALE GENOMIC DNA]</scope>
    <source>
        <strain evidence="4">1505</strain>
    </source>
</reference>
<dbReference type="STRING" id="697581.TCARB_0499"/>
<dbReference type="AlphaFoldDB" id="A0A3G1A647"/>
<dbReference type="Gene3D" id="3.50.50.60">
    <property type="entry name" value="FAD/NAD(P)-binding domain"/>
    <property type="match status" value="3"/>
</dbReference>
<dbReference type="Gene3D" id="1.10.1060.10">
    <property type="entry name" value="Alpha-helical ferredoxin"/>
    <property type="match status" value="1"/>
</dbReference>
<feature type="domain" description="FAD/NAD(P)-binding" evidence="1">
    <location>
        <begin position="147"/>
        <end position="452"/>
    </location>
</feature>
<feature type="domain" description="Dihydroprymidine dehydrogenase" evidence="2">
    <location>
        <begin position="17"/>
        <end position="127"/>
    </location>
</feature>
<dbReference type="InterPro" id="IPR036188">
    <property type="entry name" value="FAD/NAD-bd_sf"/>
</dbReference>
<accession>A0A3G1A647</accession>
<dbReference type="PANTHER" id="PTHR42783:SF3">
    <property type="entry name" value="GLUTAMATE SYNTHASE [NADPH] SMALL CHAIN-RELATED"/>
    <property type="match status" value="1"/>
</dbReference>
<dbReference type="InterPro" id="IPR023753">
    <property type="entry name" value="FAD/NAD-binding_dom"/>
</dbReference>
<dbReference type="SUPFAM" id="SSF51971">
    <property type="entry name" value="Nucleotide-binding domain"/>
    <property type="match status" value="1"/>
</dbReference>
<dbReference type="PRINTS" id="PR00411">
    <property type="entry name" value="PNDRDTASEI"/>
</dbReference>
<dbReference type="NCBIfam" id="TIGR01316">
    <property type="entry name" value="gltA"/>
    <property type="match status" value="1"/>
</dbReference>
<dbReference type="InterPro" id="IPR009051">
    <property type="entry name" value="Helical_ferredxn"/>
</dbReference>
<dbReference type="PANTHER" id="PTHR42783">
    <property type="entry name" value="GLUTAMATE SYNTHASE [NADPH] SMALL CHAIN"/>
    <property type="match status" value="1"/>
</dbReference>
<evidence type="ECO:0000313" key="3">
    <source>
        <dbReference type="EMBL" id="AJB41563.1"/>
    </source>
</evidence>
<dbReference type="GeneID" id="25405954"/>
<gene>
    <name evidence="3" type="ORF">TCARB_0499</name>
</gene>
<dbReference type="EC" id="1.4.1.13" evidence="3"/>
<dbReference type="KEGG" id="tcb:TCARB_0499"/>
<dbReference type="InterPro" id="IPR006004">
    <property type="entry name" value="SudA-like"/>
</dbReference>
<dbReference type="RefSeq" id="WP_052886613.1">
    <property type="nucleotide sequence ID" value="NZ_CP007493.1"/>
</dbReference>
<dbReference type="Pfam" id="PF14691">
    <property type="entry name" value="Fer4_20"/>
    <property type="match status" value="1"/>
</dbReference>
<dbReference type="InterPro" id="IPR028261">
    <property type="entry name" value="DPD_II"/>
</dbReference>
<dbReference type="GO" id="GO:0051536">
    <property type="term" value="F:iron-sulfur cluster binding"/>
    <property type="evidence" value="ECO:0007669"/>
    <property type="project" value="InterPro"/>
</dbReference>
<dbReference type="PRINTS" id="PR00368">
    <property type="entry name" value="FADPNR"/>
</dbReference>
<keyword evidence="3" id="KW-0560">Oxidoreductase</keyword>
<evidence type="ECO:0000313" key="4">
    <source>
        <dbReference type="Proteomes" id="UP000266720"/>
    </source>
</evidence>
<proteinExistence type="predicted"/>
<dbReference type="Pfam" id="PF07992">
    <property type="entry name" value="Pyr_redox_2"/>
    <property type="match status" value="1"/>
</dbReference>
<organism evidence="3 4">
    <name type="scientific">Thermofilum adornatum 1505</name>
    <dbReference type="NCBI Taxonomy" id="697581"/>
    <lineage>
        <taxon>Archaea</taxon>
        <taxon>Thermoproteota</taxon>
        <taxon>Thermoprotei</taxon>
        <taxon>Thermofilales</taxon>
        <taxon>Thermofilaceae</taxon>
        <taxon>Thermofilum</taxon>
    </lineage>
</organism>
<protein>
    <submittedName>
        <fullName evidence="3">Glutamate synthase [NADPH] small chain</fullName>
        <ecNumber evidence="3">1.4.1.13</ecNumber>
    </submittedName>
</protein>
<evidence type="ECO:0000259" key="2">
    <source>
        <dbReference type="Pfam" id="PF14691"/>
    </source>
</evidence>
<dbReference type="SUPFAM" id="SSF46548">
    <property type="entry name" value="alpha-helical ferredoxin"/>
    <property type="match status" value="1"/>
</dbReference>
<dbReference type="Proteomes" id="UP000266720">
    <property type="component" value="Chromosome"/>
</dbReference>
<evidence type="ECO:0000259" key="1">
    <source>
        <dbReference type="Pfam" id="PF07992"/>
    </source>
</evidence>
<dbReference type="EMBL" id="CP007493">
    <property type="protein sequence ID" value="AJB41563.1"/>
    <property type="molecule type" value="Genomic_DNA"/>
</dbReference>